<dbReference type="Pfam" id="PF00067">
    <property type="entry name" value="p450"/>
    <property type="match status" value="1"/>
</dbReference>
<evidence type="ECO:0000256" key="1">
    <source>
        <dbReference type="SAM" id="Phobius"/>
    </source>
</evidence>
<dbReference type="PRINTS" id="PR00385">
    <property type="entry name" value="P450"/>
</dbReference>
<dbReference type="PANTHER" id="PTHR24305">
    <property type="entry name" value="CYTOCHROME P450"/>
    <property type="match status" value="1"/>
</dbReference>
<organism evidence="2 3">
    <name type="scientific">Macrophomina phaseolina</name>
    <dbReference type="NCBI Taxonomy" id="35725"/>
    <lineage>
        <taxon>Eukaryota</taxon>
        <taxon>Fungi</taxon>
        <taxon>Dikarya</taxon>
        <taxon>Ascomycota</taxon>
        <taxon>Pezizomycotina</taxon>
        <taxon>Dothideomycetes</taxon>
        <taxon>Dothideomycetes incertae sedis</taxon>
        <taxon>Botryosphaeriales</taxon>
        <taxon>Botryosphaeriaceae</taxon>
        <taxon>Macrophomina</taxon>
    </lineage>
</organism>
<keyword evidence="1" id="KW-0812">Transmembrane</keyword>
<name>A0ABQ8G3L1_9PEZI</name>
<dbReference type="Gene3D" id="1.10.630.10">
    <property type="entry name" value="Cytochrome P450"/>
    <property type="match status" value="1"/>
</dbReference>
<feature type="transmembrane region" description="Helical" evidence="1">
    <location>
        <begin position="346"/>
        <end position="368"/>
    </location>
</feature>
<dbReference type="CDD" id="cd00302">
    <property type="entry name" value="cytochrome_P450"/>
    <property type="match status" value="1"/>
</dbReference>
<dbReference type="SUPFAM" id="SSF48264">
    <property type="entry name" value="Cytochrome P450"/>
    <property type="match status" value="1"/>
</dbReference>
<keyword evidence="1" id="KW-0472">Membrane</keyword>
<keyword evidence="1" id="KW-1133">Transmembrane helix</keyword>
<dbReference type="EMBL" id="JAGTJR010000024">
    <property type="protein sequence ID" value="KAH7042814.1"/>
    <property type="molecule type" value="Genomic_DNA"/>
</dbReference>
<sequence length="570" mass="64025">MTVKQFYLMGLGERSAKQFDIGSPKSLSELQASVARAYNILSPKHITFHHRDAELQSVEDVFRSDPIGITVDGHSIREPQAPEGLPFFGNHFELYPDHVGNHERLFAKYGSVIKTNNMGRITYLTNDPEIAAVVLKEGDYFTKAPSDPSHPIYGIRDETALFLCDTDHPAWKEAHKFIPPSMSPKAVRHYTPLLQKAVEKSFNVLDEVDTRGEAFNVYRFTAKLASQIICQLVLGIDLHHFDSPEAPLHRVIVLLNQYLTLNRRVQTKGAWYSYIPFGDPVLLKQTRSELYGIIEEAIQACKLGGSTDLPIHDAALHATCIVDYLTRATDERGTKLRRSYVLSNTLALVGAGFVTSSSLLAWLIYALATHAGGAHQRRLLQELVDAGAAHNKTWTYDEIHSLRFLDAFVKETQRVHGPSFQPARNARADVVLPGGWAVPRGAIVIPSLPHIHRHRDHWANRDVFDPGRWLRDDGKTNERHRASFIPFATGARGCIGFNVALQEVKVALAELVYRYEFFDASEQAIEYDPEFIVIRPMNFYARAVRRTSWPEPRRSSAVGEVAEANGLSNS</sequence>
<reference evidence="2 3" key="1">
    <citation type="journal article" date="2021" name="Nat. Commun.">
        <title>Genetic determinants of endophytism in the Arabidopsis root mycobiome.</title>
        <authorList>
            <person name="Mesny F."/>
            <person name="Miyauchi S."/>
            <person name="Thiergart T."/>
            <person name="Pickel B."/>
            <person name="Atanasova L."/>
            <person name="Karlsson M."/>
            <person name="Huettel B."/>
            <person name="Barry K.W."/>
            <person name="Haridas S."/>
            <person name="Chen C."/>
            <person name="Bauer D."/>
            <person name="Andreopoulos W."/>
            <person name="Pangilinan J."/>
            <person name="LaButti K."/>
            <person name="Riley R."/>
            <person name="Lipzen A."/>
            <person name="Clum A."/>
            <person name="Drula E."/>
            <person name="Henrissat B."/>
            <person name="Kohler A."/>
            <person name="Grigoriev I.V."/>
            <person name="Martin F.M."/>
            <person name="Hacquard S."/>
        </authorList>
    </citation>
    <scope>NUCLEOTIDE SEQUENCE [LARGE SCALE GENOMIC DNA]</scope>
    <source>
        <strain evidence="2 3">MPI-SDFR-AT-0080</strain>
    </source>
</reference>
<dbReference type="InterPro" id="IPR050121">
    <property type="entry name" value="Cytochrome_P450_monoxygenase"/>
</dbReference>
<accession>A0ABQ8G3L1</accession>
<dbReference type="InterPro" id="IPR036396">
    <property type="entry name" value="Cyt_P450_sf"/>
</dbReference>
<keyword evidence="3" id="KW-1185">Reference proteome</keyword>
<protein>
    <submittedName>
        <fullName evidence="2">Cytochrome P450</fullName>
    </submittedName>
</protein>
<dbReference type="InterPro" id="IPR002401">
    <property type="entry name" value="Cyt_P450_E_grp-I"/>
</dbReference>
<dbReference type="InterPro" id="IPR001128">
    <property type="entry name" value="Cyt_P450"/>
</dbReference>
<dbReference type="PRINTS" id="PR00463">
    <property type="entry name" value="EP450I"/>
</dbReference>
<proteinExistence type="predicted"/>
<dbReference type="PANTHER" id="PTHR24305:SF87">
    <property type="entry name" value="CYTOCHROME P450 MONOOXYGENASE ALND-RELATED"/>
    <property type="match status" value="1"/>
</dbReference>
<evidence type="ECO:0000313" key="3">
    <source>
        <dbReference type="Proteomes" id="UP000774617"/>
    </source>
</evidence>
<comment type="caution">
    <text evidence="2">The sequence shown here is derived from an EMBL/GenBank/DDBJ whole genome shotgun (WGS) entry which is preliminary data.</text>
</comment>
<evidence type="ECO:0000313" key="2">
    <source>
        <dbReference type="EMBL" id="KAH7042814.1"/>
    </source>
</evidence>
<gene>
    <name evidence="2" type="ORF">B0J12DRAFT_787906</name>
</gene>
<dbReference type="Proteomes" id="UP000774617">
    <property type="component" value="Unassembled WGS sequence"/>
</dbReference>